<reference evidence="7 9" key="1">
    <citation type="submission" date="2020-05" db="EMBL/GenBank/DDBJ databases">
        <title>Characterization of novel class B3 metallo-beta-lactamase from novel Pseudomonas species.</title>
        <authorList>
            <person name="Yamada K."/>
            <person name="Aoki K."/>
            <person name="Ishii Y."/>
        </authorList>
    </citation>
    <scope>NUCLEOTIDE SEQUENCE [LARGE SCALE GENOMIC DNA]</scope>
    <source>
        <strain evidence="7 9">TUM18999</strain>
        <strain evidence="8 10">TUM20286</strain>
    </source>
</reference>
<feature type="binding site" evidence="6">
    <location>
        <position position="90"/>
    </location>
    <ligand>
        <name>Mg(2+)</name>
        <dbReference type="ChEBI" id="CHEBI:18420"/>
        <label>2</label>
    </ligand>
</feature>
<evidence type="ECO:0000256" key="2">
    <source>
        <dbReference type="ARBA" id="ARBA00009759"/>
    </source>
</evidence>
<evidence type="ECO:0000313" key="8">
    <source>
        <dbReference type="EMBL" id="GJN54981.1"/>
    </source>
</evidence>
<evidence type="ECO:0000256" key="6">
    <source>
        <dbReference type="PIRSR" id="PIRSR600760-2"/>
    </source>
</evidence>
<comment type="cofactor">
    <cofactor evidence="1 6">
        <name>Mg(2+)</name>
        <dbReference type="ChEBI" id="CHEBI:18420"/>
    </cofactor>
</comment>
<dbReference type="InterPro" id="IPR000760">
    <property type="entry name" value="Inositol_monophosphatase-like"/>
</dbReference>
<dbReference type="InterPro" id="IPR051090">
    <property type="entry name" value="Inositol_monoP_superfamily"/>
</dbReference>
<dbReference type="Proteomes" id="UP000509383">
    <property type="component" value="Chromosome"/>
</dbReference>
<dbReference type="GO" id="GO:0016791">
    <property type="term" value="F:phosphatase activity"/>
    <property type="evidence" value="ECO:0007669"/>
    <property type="project" value="UniProtKB-ARBA"/>
</dbReference>
<feature type="binding site" evidence="6">
    <location>
        <position position="71"/>
    </location>
    <ligand>
        <name>Mg(2+)</name>
        <dbReference type="ChEBI" id="CHEBI:18420"/>
        <label>1</label>
        <note>catalytic</note>
    </ligand>
</feature>
<evidence type="ECO:0000313" key="10">
    <source>
        <dbReference type="Proteomes" id="UP001054892"/>
    </source>
</evidence>
<keyword evidence="5 6" id="KW-0460">Magnesium</keyword>
<dbReference type="Gene3D" id="3.30.540.10">
    <property type="entry name" value="Fructose-1,6-Bisphosphatase, subunit A, domain 1"/>
    <property type="match status" value="1"/>
</dbReference>
<dbReference type="GO" id="GO:0046872">
    <property type="term" value="F:metal ion binding"/>
    <property type="evidence" value="ECO:0007669"/>
    <property type="project" value="UniProtKB-KW"/>
</dbReference>
<feature type="binding site" evidence="6">
    <location>
        <position position="87"/>
    </location>
    <ligand>
        <name>Mg(2+)</name>
        <dbReference type="ChEBI" id="CHEBI:18420"/>
        <label>1</label>
        <note>catalytic</note>
    </ligand>
</feature>
<evidence type="ECO:0000313" key="9">
    <source>
        <dbReference type="Proteomes" id="UP000509383"/>
    </source>
</evidence>
<dbReference type="PANTHER" id="PTHR43200">
    <property type="entry name" value="PHOSPHATASE"/>
    <property type="match status" value="1"/>
</dbReference>
<dbReference type="GO" id="GO:0000105">
    <property type="term" value="P:L-histidine biosynthetic process"/>
    <property type="evidence" value="ECO:0007669"/>
    <property type="project" value="TreeGrafter"/>
</dbReference>
<protein>
    <submittedName>
        <fullName evidence="7">Histidinol-phosphatase</fullName>
    </submittedName>
</protein>
<dbReference type="Pfam" id="PF00459">
    <property type="entry name" value="Inositol_P"/>
    <property type="match status" value="1"/>
</dbReference>
<dbReference type="PANTHER" id="PTHR43200:SF6">
    <property type="entry name" value="3'(2'),5'-BISPHOSPHATE NUCLEOTIDASE"/>
    <property type="match status" value="1"/>
</dbReference>
<dbReference type="AlphaFoldDB" id="A0A6J4E019"/>
<feature type="binding site" evidence="6">
    <location>
        <position position="89"/>
    </location>
    <ligand>
        <name>Mg(2+)</name>
        <dbReference type="ChEBI" id="CHEBI:18420"/>
        <label>1</label>
        <note>catalytic</note>
    </ligand>
</feature>
<dbReference type="SUPFAM" id="SSF56655">
    <property type="entry name" value="Carbohydrate phosphatase"/>
    <property type="match status" value="1"/>
</dbReference>
<dbReference type="EMBL" id="BQKM01000014">
    <property type="protein sequence ID" value="GJN54981.1"/>
    <property type="molecule type" value="Genomic_DNA"/>
</dbReference>
<feature type="binding site" evidence="6">
    <location>
        <position position="212"/>
    </location>
    <ligand>
        <name>Mg(2+)</name>
        <dbReference type="ChEBI" id="CHEBI:18420"/>
        <label>1</label>
        <note>catalytic</note>
    </ligand>
</feature>
<gene>
    <name evidence="7" type="ORF">TUM18999_09060</name>
    <name evidence="8" type="ORF">TUM20286_47330</name>
</gene>
<keyword evidence="10" id="KW-1185">Reference proteome</keyword>
<dbReference type="Proteomes" id="UP001054892">
    <property type="component" value="Unassembled WGS sequence"/>
</dbReference>
<keyword evidence="4" id="KW-0378">Hydrolase</keyword>
<evidence type="ECO:0000256" key="1">
    <source>
        <dbReference type="ARBA" id="ARBA00001946"/>
    </source>
</evidence>
<organism evidence="7 9">
    <name type="scientific">Pseudomonas tohonis</name>
    <dbReference type="NCBI Taxonomy" id="2725477"/>
    <lineage>
        <taxon>Bacteria</taxon>
        <taxon>Pseudomonadati</taxon>
        <taxon>Pseudomonadota</taxon>
        <taxon>Gammaproteobacteria</taxon>
        <taxon>Pseudomonadales</taxon>
        <taxon>Pseudomonadaceae</taxon>
        <taxon>Pseudomonas</taxon>
    </lineage>
</organism>
<dbReference type="RefSeq" id="WP_173180083.1">
    <property type="nucleotide sequence ID" value="NZ_AP023189.1"/>
</dbReference>
<sequence>MTASHHRATAEHLADLARARLQAHWQTALEDGQPFEDKDDASPVTAIDRAIEHELREAIARHTPSFGVVGEEYPDHQRDAEYSWVLDPIDGTKAFIAGVPVYGTLIALCRDGRPVLGVIDLPIAGLRWVGVEGQPTRLNGEPVRTRPGTELARALLASSNPESLPDTHLAAFARLRDATRWRLYGAACSAYANLARGRIDLVADGGGMAPVDYCALVPVIEGAGGVISDWQGRPLGLGSGSSVLAAGDPQLHRQALEHLHQACPPQGHKEDTP</sequence>
<dbReference type="EMBL" id="AP023189">
    <property type="protein sequence ID" value="BCG22715.1"/>
    <property type="molecule type" value="Genomic_DNA"/>
</dbReference>
<dbReference type="Gene3D" id="3.40.190.80">
    <property type="match status" value="1"/>
</dbReference>
<evidence type="ECO:0000256" key="5">
    <source>
        <dbReference type="ARBA" id="ARBA00022842"/>
    </source>
</evidence>
<proteinExistence type="inferred from homology"/>
<evidence type="ECO:0000313" key="7">
    <source>
        <dbReference type="EMBL" id="BCG22715.1"/>
    </source>
</evidence>
<name>A0A6J4E019_9PSED</name>
<dbReference type="CDD" id="cd01641">
    <property type="entry name" value="Bacterial_IMPase_like_1"/>
    <property type="match status" value="1"/>
</dbReference>
<evidence type="ECO:0000256" key="3">
    <source>
        <dbReference type="ARBA" id="ARBA00022723"/>
    </source>
</evidence>
<comment type="similarity">
    <text evidence="2">Belongs to the inositol monophosphatase superfamily.</text>
</comment>
<accession>A0A6J4E019</accession>
<keyword evidence="3 6" id="KW-0479">Metal-binding</keyword>
<dbReference type="KEGG" id="ptw:TUM18999_09060"/>
<dbReference type="PRINTS" id="PR00377">
    <property type="entry name" value="IMPHPHTASES"/>
</dbReference>
<evidence type="ECO:0000256" key="4">
    <source>
        <dbReference type="ARBA" id="ARBA00022801"/>
    </source>
</evidence>